<dbReference type="InterPro" id="IPR037883">
    <property type="entry name" value="Knr4/Smi1-like_sf"/>
</dbReference>
<dbReference type="EMBL" id="CP130319">
    <property type="protein sequence ID" value="WNR42930.1"/>
    <property type="molecule type" value="Genomic_DNA"/>
</dbReference>
<organism evidence="2 3">
    <name type="scientific">Paenibacillus roseopurpureus</name>
    <dbReference type="NCBI Taxonomy" id="2918901"/>
    <lineage>
        <taxon>Bacteria</taxon>
        <taxon>Bacillati</taxon>
        <taxon>Bacillota</taxon>
        <taxon>Bacilli</taxon>
        <taxon>Bacillales</taxon>
        <taxon>Paenibacillaceae</taxon>
        <taxon>Paenibacillus</taxon>
    </lineage>
</organism>
<proteinExistence type="predicted"/>
<protein>
    <submittedName>
        <fullName evidence="2">SMI1/KNR4 family protein</fullName>
    </submittedName>
</protein>
<evidence type="ECO:0000259" key="1">
    <source>
        <dbReference type="SMART" id="SM00860"/>
    </source>
</evidence>
<evidence type="ECO:0000313" key="3">
    <source>
        <dbReference type="Proteomes" id="UP001304650"/>
    </source>
</evidence>
<accession>A0AA96LJK5</accession>
<keyword evidence="3" id="KW-1185">Reference proteome</keyword>
<dbReference type="AlphaFoldDB" id="A0AA96LJK5"/>
<dbReference type="InterPro" id="IPR018958">
    <property type="entry name" value="Knr4/Smi1-like_dom"/>
</dbReference>
<dbReference type="Pfam" id="PF09346">
    <property type="entry name" value="SMI1_KNR4"/>
    <property type="match status" value="1"/>
</dbReference>
<gene>
    <name evidence="2" type="ORF">MJB10_17630</name>
</gene>
<dbReference type="Gene3D" id="3.40.1580.10">
    <property type="entry name" value="SMI1/KNR4-like"/>
    <property type="match status" value="1"/>
</dbReference>
<dbReference type="KEGG" id="proo:MJB10_17630"/>
<sequence>MKYYELNQRIELIAQRIREIGGDVQEILIEEPATEIQVSEVERTLGVPLPTSFRKTLLEFSSNFSFRWFLPDDFKLPEKFRGIFCGTPHWGIKLIQEFDDDRKGWIENVFPNSEDEYDVVWHNKLAFLAVGNGDYIAFELNGSEDPPVVYLSHDDGEGHGYKIGDNFLDFLEKWSKIAFVGAEDWQWLPFTTNKNSGIISDGHAAIEFRSIMKLDL</sequence>
<dbReference type="SUPFAM" id="SSF160631">
    <property type="entry name" value="SMI1/KNR4-like"/>
    <property type="match status" value="1"/>
</dbReference>
<feature type="domain" description="Knr4/Smi1-like" evidence="1">
    <location>
        <begin position="32"/>
        <end position="173"/>
    </location>
</feature>
<reference evidence="2" key="1">
    <citation type="submission" date="2022-02" db="EMBL/GenBank/DDBJ databases">
        <title>Paenibacillus sp. MBLB1832 Whole Genome Shotgun Sequencing.</title>
        <authorList>
            <person name="Hwang C.Y."/>
            <person name="Cho E.-S."/>
            <person name="Seo M.-J."/>
        </authorList>
    </citation>
    <scope>NUCLEOTIDE SEQUENCE</scope>
    <source>
        <strain evidence="2">MBLB1832</strain>
    </source>
</reference>
<name>A0AA96LJK5_9BACL</name>
<dbReference type="SMART" id="SM00860">
    <property type="entry name" value="SMI1_KNR4"/>
    <property type="match status" value="1"/>
</dbReference>
<dbReference type="Proteomes" id="UP001304650">
    <property type="component" value="Chromosome"/>
</dbReference>
<dbReference type="RefSeq" id="WP_314796780.1">
    <property type="nucleotide sequence ID" value="NZ_CP130319.1"/>
</dbReference>
<evidence type="ECO:0000313" key="2">
    <source>
        <dbReference type="EMBL" id="WNR42930.1"/>
    </source>
</evidence>